<protein>
    <recommendedName>
        <fullName evidence="2">Retrotransposon gag domain-containing protein</fullName>
    </recommendedName>
</protein>
<accession>A0AA89AHT7</accession>
<proteinExistence type="predicted"/>
<evidence type="ECO:0000256" key="1">
    <source>
        <dbReference type="SAM" id="MobiDB-lite"/>
    </source>
</evidence>
<comment type="caution">
    <text evidence="3">The sequence shown here is derived from an EMBL/GenBank/DDBJ whole genome shotgun (WGS) entry which is preliminary data.</text>
</comment>
<feature type="domain" description="Retrotransposon gag" evidence="2">
    <location>
        <begin position="12"/>
        <end position="54"/>
    </location>
</feature>
<sequence length="126" mass="14679">MIEDSKTVEQHRAMTWDQFKVLFFDRYFPRSVKEYMYRDFLNPRQEDNESVSEYKCVDIAKTIECEARDFRERKEAKVGKRDRLKLSQSHATQSDGKHKQASSSTSVGQKGQGQRKGQLKVILVGA</sequence>
<evidence type="ECO:0000313" key="4">
    <source>
        <dbReference type="Proteomes" id="UP001188597"/>
    </source>
</evidence>
<dbReference type="Pfam" id="PF03732">
    <property type="entry name" value="Retrotrans_gag"/>
    <property type="match status" value="1"/>
</dbReference>
<dbReference type="Proteomes" id="UP001188597">
    <property type="component" value="Unassembled WGS sequence"/>
</dbReference>
<gene>
    <name evidence="3" type="ORF">RJ639_018624</name>
</gene>
<name>A0AA89AHT7_9ASTE</name>
<organism evidence="3 4">
    <name type="scientific">Escallonia herrerae</name>
    <dbReference type="NCBI Taxonomy" id="1293975"/>
    <lineage>
        <taxon>Eukaryota</taxon>
        <taxon>Viridiplantae</taxon>
        <taxon>Streptophyta</taxon>
        <taxon>Embryophyta</taxon>
        <taxon>Tracheophyta</taxon>
        <taxon>Spermatophyta</taxon>
        <taxon>Magnoliopsida</taxon>
        <taxon>eudicotyledons</taxon>
        <taxon>Gunneridae</taxon>
        <taxon>Pentapetalae</taxon>
        <taxon>asterids</taxon>
        <taxon>campanulids</taxon>
        <taxon>Escalloniales</taxon>
        <taxon>Escalloniaceae</taxon>
        <taxon>Escallonia</taxon>
    </lineage>
</organism>
<reference evidence="3" key="1">
    <citation type="submission" date="2022-12" db="EMBL/GenBank/DDBJ databases">
        <title>Draft genome assemblies for two species of Escallonia (Escalloniales).</title>
        <authorList>
            <person name="Chanderbali A."/>
            <person name="Dervinis C."/>
            <person name="Anghel I."/>
            <person name="Soltis D."/>
            <person name="Soltis P."/>
            <person name="Zapata F."/>
        </authorList>
    </citation>
    <scope>NUCLEOTIDE SEQUENCE</scope>
    <source>
        <strain evidence="3">UCBG64.0493</strain>
        <tissue evidence="3">Leaf</tissue>
    </source>
</reference>
<evidence type="ECO:0000259" key="2">
    <source>
        <dbReference type="Pfam" id="PF03732"/>
    </source>
</evidence>
<keyword evidence="4" id="KW-1185">Reference proteome</keyword>
<evidence type="ECO:0000313" key="3">
    <source>
        <dbReference type="EMBL" id="KAK3002848.1"/>
    </source>
</evidence>
<feature type="region of interest" description="Disordered" evidence="1">
    <location>
        <begin position="78"/>
        <end position="126"/>
    </location>
</feature>
<dbReference type="InterPro" id="IPR005162">
    <property type="entry name" value="Retrotrans_gag_dom"/>
</dbReference>
<dbReference type="AlphaFoldDB" id="A0AA89AHT7"/>
<dbReference type="EMBL" id="JAVXUP010002522">
    <property type="protein sequence ID" value="KAK3002848.1"/>
    <property type="molecule type" value="Genomic_DNA"/>
</dbReference>